<dbReference type="EMBL" id="CP133659">
    <property type="protein sequence ID" value="WMW66907.1"/>
    <property type="molecule type" value="Genomic_DNA"/>
</dbReference>
<evidence type="ECO:0000256" key="2">
    <source>
        <dbReference type="PROSITE-ProRule" id="PRU00169"/>
    </source>
</evidence>
<dbReference type="InterPro" id="IPR050595">
    <property type="entry name" value="Bact_response_regulator"/>
</dbReference>
<organism evidence="4 5">
    <name type="scientific">Nitratidesulfovibrio liaohensis</name>
    <dbReference type="NCBI Taxonomy" id="2604158"/>
    <lineage>
        <taxon>Bacteria</taxon>
        <taxon>Pseudomonadati</taxon>
        <taxon>Thermodesulfobacteriota</taxon>
        <taxon>Desulfovibrionia</taxon>
        <taxon>Desulfovibrionales</taxon>
        <taxon>Desulfovibrionaceae</taxon>
        <taxon>Nitratidesulfovibrio</taxon>
    </lineage>
</organism>
<feature type="modified residue" description="4-aspartylphosphate" evidence="2">
    <location>
        <position position="55"/>
    </location>
</feature>
<evidence type="ECO:0000259" key="3">
    <source>
        <dbReference type="PROSITE" id="PS50110"/>
    </source>
</evidence>
<evidence type="ECO:0000256" key="1">
    <source>
        <dbReference type="ARBA" id="ARBA00022553"/>
    </source>
</evidence>
<dbReference type="Pfam" id="PF00072">
    <property type="entry name" value="Response_reg"/>
    <property type="match status" value="1"/>
</dbReference>
<dbReference type="InterPro" id="IPR001789">
    <property type="entry name" value="Sig_transdc_resp-reg_receiver"/>
</dbReference>
<dbReference type="Proteomes" id="UP001180616">
    <property type="component" value="Chromosome"/>
</dbReference>
<dbReference type="InterPro" id="IPR011006">
    <property type="entry name" value="CheY-like_superfamily"/>
</dbReference>
<name>A0ABY9R6S7_9BACT</name>
<sequence length="142" mass="15510">MPSRLRILVLDDEPIVCKRLKPAFQKAGYEVETCTDSATALQRIAEAPFDVVVTDLKMEGADGLQVVERTHQIQPQARIVVITGFATLDTAKESFRKGAFDFVAKPFKLGDILDCVRRIEAELREGAERGDADGGAGKDTSS</sequence>
<dbReference type="SMART" id="SM00448">
    <property type="entry name" value="REC"/>
    <property type="match status" value="1"/>
</dbReference>
<dbReference type="PANTHER" id="PTHR44591:SF21">
    <property type="entry name" value="TWO-COMPONENT RESPONSE REGULATOR"/>
    <property type="match status" value="1"/>
</dbReference>
<keyword evidence="5" id="KW-1185">Reference proteome</keyword>
<dbReference type="Gene3D" id="3.40.50.2300">
    <property type="match status" value="1"/>
</dbReference>
<dbReference type="PROSITE" id="PS50110">
    <property type="entry name" value="RESPONSE_REGULATORY"/>
    <property type="match status" value="1"/>
</dbReference>
<feature type="domain" description="Response regulatory" evidence="3">
    <location>
        <begin position="6"/>
        <end position="120"/>
    </location>
</feature>
<reference evidence="4" key="1">
    <citation type="submission" date="2023-09" db="EMBL/GenBank/DDBJ databases">
        <authorList>
            <consortium name="CW5 consortium"/>
            <person name="Lu C.-W."/>
        </authorList>
    </citation>
    <scope>NUCLEOTIDE SEQUENCE</scope>
    <source>
        <strain evidence="4">KPS</strain>
    </source>
</reference>
<keyword evidence="1 2" id="KW-0597">Phosphoprotein</keyword>
<protein>
    <submittedName>
        <fullName evidence="4">Response regulator</fullName>
    </submittedName>
</protein>
<evidence type="ECO:0000313" key="4">
    <source>
        <dbReference type="EMBL" id="WMW66907.1"/>
    </source>
</evidence>
<dbReference type="PANTHER" id="PTHR44591">
    <property type="entry name" value="STRESS RESPONSE REGULATOR PROTEIN 1"/>
    <property type="match status" value="1"/>
</dbReference>
<proteinExistence type="predicted"/>
<gene>
    <name evidence="4" type="ORF">KPS_001535</name>
</gene>
<accession>A0ABY9R6S7</accession>
<dbReference type="RefSeq" id="WP_167128561.1">
    <property type="nucleotide sequence ID" value="NZ_CP133659.1"/>
</dbReference>
<dbReference type="SUPFAM" id="SSF52172">
    <property type="entry name" value="CheY-like"/>
    <property type="match status" value="1"/>
</dbReference>
<evidence type="ECO:0000313" key="5">
    <source>
        <dbReference type="Proteomes" id="UP001180616"/>
    </source>
</evidence>